<sequence length="562" mass="64469">MTLFDLSKELVILILEELDPWTLLQFCNASQWIHLIAFNCTALRYKYELALCGLKDGPRSLQLPRARLEQLLNHKRGWPTLSWSLEDILRIAPPTIIGVSGGFLFHASESSLNNGHFQWTLQLYELRSFRKVAAPLRHLKYNVPFDIRRVAIDPSQNLMVLADLYHPSNNSVITARLHFLDLWTFQQHRQAAQLRYTFHTDWWGVLPPGQRIWIQQVEICGNKVGLGVRLEIEEGEGTTELMIVNWRTGRPRRYSGDLLSFQFMSEIRLLVASHPDDDDDDDDDDEESESEEPTMTWEHREDGIYMTERGQRTPQITLHDISDDIEPPFPRIRIYELPESWSAVSCMQICPNASPRSEAEVTPGTFFYSDPSQRIVVVSVQLDAKAIPAGCSRNFMLIFDESLPCPPGRGEEIIVRWPEWRNRCLVRNLPDGAHSLQVVGRRLMFFDNIAAPTATGPSNTRDDPRSRLRMLDFNSYAPNYLQSLKSSPAPWTWGGSWTTITAVVPHRVLPYIRTSTVDGYDLTCINVTEDGLVLYDEYEEETIVKILTFGKDPRLRGRNLAA</sequence>
<keyword evidence="3" id="KW-1185">Reference proteome</keyword>
<proteinExistence type="predicted"/>
<gene>
    <name evidence="2" type="ORF">SERLA73DRAFT_154255</name>
</gene>
<dbReference type="OMA" id="TCKVFRR"/>
<dbReference type="InParanoid" id="F8Q3Y2"/>
<evidence type="ECO:0000313" key="3">
    <source>
        <dbReference type="Proteomes" id="UP000008063"/>
    </source>
</evidence>
<reference evidence="3" key="1">
    <citation type="journal article" date="2011" name="Science">
        <title>The plant cell wall-decomposing machinery underlies the functional diversity of forest fungi.</title>
        <authorList>
            <person name="Eastwood D.C."/>
            <person name="Floudas D."/>
            <person name="Binder M."/>
            <person name="Majcherczyk A."/>
            <person name="Schneider P."/>
            <person name="Aerts A."/>
            <person name="Asiegbu F.O."/>
            <person name="Baker S.E."/>
            <person name="Barry K."/>
            <person name="Bendiksby M."/>
            <person name="Blumentritt M."/>
            <person name="Coutinho P.M."/>
            <person name="Cullen D."/>
            <person name="de Vries R.P."/>
            <person name="Gathman A."/>
            <person name="Goodell B."/>
            <person name="Henrissat B."/>
            <person name="Ihrmark K."/>
            <person name="Kauserud H."/>
            <person name="Kohler A."/>
            <person name="LaButti K."/>
            <person name="Lapidus A."/>
            <person name="Lavin J.L."/>
            <person name="Lee Y.-H."/>
            <person name="Lindquist E."/>
            <person name="Lilly W."/>
            <person name="Lucas S."/>
            <person name="Morin E."/>
            <person name="Murat C."/>
            <person name="Oguiza J.A."/>
            <person name="Park J."/>
            <person name="Pisabarro A.G."/>
            <person name="Riley R."/>
            <person name="Rosling A."/>
            <person name="Salamov A."/>
            <person name="Schmidt O."/>
            <person name="Schmutz J."/>
            <person name="Skrede I."/>
            <person name="Stenlid J."/>
            <person name="Wiebenga A."/>
            <person name="Xie X."/>
            <person name="Kuees U."/>
            <person name="Hibbett D.S."/>
            <person name="Hoffmeister D."/>
            <person name="Hoegberg N."/>
            <person name="Martin F."/>
            <person name="Grigoriev I.V."/>
            <person name="Watkinson S.C."/>
        </authorList>
    </citation>
    <scope>NUCLEOTIDE SEQUENCE [LARGE SCALE GENOMIC DNA]</scope>
    <source>
        <strain evidence="3">strain S7.3</strain>
    </source>
</reference>
<protein>
    <recommendedName>
        <fullName evidence="4">F-box domain-containing protein</fullName>
    </recommendedName>
</protein>
<dbReference type="HOGENOM" id="CLU_484981_0_0_1"/>
<organism evidence="3">
    <name type="scientific">Serpula lacrymans var. lacrymans (strain S7.3)</name>
    <name type="common">Dry rot fungus</name>
    <dbReference type="NCBI Taxonomy" id="936435"/>
    <lineage>
        <taxon>Eukaryota</taxon>
        <taxon>Fungi</taxon>
        <taxon>Dikarya</taxon>
        <taxon>Basidiomycota</taxon>
        <taxon>Agaricomycotina</taxon>
        <taxon>Agaricomycetes</taxon>
        <taxon>Agaricomycetidae</taxon>
        <taxon>Boletales</taxon>
        <taxon>Coniophorineae</taxon>
        <taxon>Serpulaceae</taxon>
        <taxon>Serpula</taxon>
    </lineage>
</organism>
<accession>F8Q3Y2</accession>
<dbReference type="AlphaFoldDB" id="F8Q3Y2"/>
<evidence type="ECO:0000313" key="2">
    <source>
        <dbReference type="EMBL" id="EGN96838.1"/>
    </source>
</evidence>
<dbReference type="OrthoDB" id="2893272at2759"/>
<evidence type="ECO:0008006" key="4">
    <source>
        <dbReference type="Google" id="ProtNLM"/>
    </source>
</evidence>
<feature type="compositionally biased region" description="Acidic residues" evidence="1">
    <location>
        <begin position="276"/>
        <end position="292"/>
    </location>
</feature>
<dbReference type="Proteomes" id="UP000008063">
    <property type="component" value="Unassembled WGS sequence"/>
</dbReference>
<evidence type="ECO:0000256" key="1">
    <source>
        <dbReference type="SAM" id="MobiDB-lite"/>
    </source>
</evidence>
<name>F8Q3Y2_SERL3</name>
<feature type="region of interest" description="Disordered" evidence="1">
    <location>
        <begin position="273"/>
        <end position="300"/>
    </location>
</feature>
<dbReference type="EMBL" id="GL945483">
    <property type="protein sequence ID" value="EGN96838.1"/>
    <property type="molecule type" value="Genomic_DNA"/>
</dbReference>